<dbReference type="AlphaFoldDB" id="A0A5D4SNL6"/>
<name>A0A5D4SNL6_9BACI</name>
<dbReference type="InterPro" id="IPR022123">
    <property type="entry name" value="DUF3658"/>
</dbReference>
<evidence type="ECO:0000259" key="1">
    <source>
        <dbReference type="Pfam" id="PF08874"/>
    </source>
</evidence>
<evidence type="ECO:0000313" key="4">
    <source>
        <dbReference type="Proteomes" id="UP000323732"/>
    </source>
</evidence>
<dbReference type="EMBL" id="VTES01000002">
    <property type="protein sequence ID" value="TYS64883.1"/>
    <property type="molecule type" value="Genomic_DNA"/>
</dbReference>
<dbReference type="Pfam" id="PF12395">
    <property type="entry name" value="DUF3658"/>
    <property type="match status" value="1"/>
</dbReference>
<comment type="caution">
    <text evidence="3">The sequence shown here is derived from an EMBL/GenBank/DDBJ whole genome shotgun (WGS) entry which is preliminary data.</text>
</comment>
<sequence>MSTRIRFPFVYFYAEPNVVFVYKINRTEFLDSNSFRELEKQTYEMAPGEDFSDFYHENHQPLEGRGYFMSLENHYKMIKIINRAIQKHKKETGTRRSPSYTAVHIAPSESAAGSIRVMLPQREKVISQIEYLGIGPLWKLDTEEGKKHRADWMFDHINYQIEDFELDQKNDNMLLQIADIPEEVPIYIWAGENADEQTNLRYLMNLLKGKKNDIIVINSTGQFSEMGLKNNGPARHTSQMEPDNLSLIFKRGKENSPLSEKERMKLLSEWEKLARTQSVLRIWENGSIVSVQEDHFDPRILETIKEMEADSEDGFVRAGHLIGAITDKDLPDTDLFYLEYRLREQIYHGILELRGVPKSMRHYRVKLREEKPTALPG</sequence>
<organism evidence="3 4">
    <name type="scientific">Bacillus infantis</name>
    <dbReference type="NCBI Taxonomy" id="324767"/>
    <lineage>
        <taxon>Bacteria</taxon>
        <taxon>Bacillati</taxon>
        <taxon>Bacillota</taxon>
        <taxon>Bacilli</taxon>
        <taxon>Bacillales</taxon>
        <taxon>Bacillaceae</taxon>
        <taxon>Bacillus</taxon>
    </lineage>
</organism>
<evidence type="ECO:0000313" key="3">
    <source>
        <dbReference type="EMBL" id="TYS64883.1"/>
    </source>
</evidence>
<dbReference type="InterPro" id="IPR014973">
    <property type="entry name" value="DUF1835"/>
</dbReference>
<dbReference type="Pfam" id="PF08874">
    <property type="entry name" value="DUF1835"/>
    <property type="match status" value="1"/>
</dbReference>
<feature type="domain" description="DUF3658" evidence="2">
    <location>
        <begin position="253"/>
        <end position="363"/>
    </location>
</feature>
<accession>A0A5D4SNL6</accession>
<dbReference type="RefSeq" id="WP_148949309.1">
    <property type="nucleotide sequence ID" value="NZ_VTES01000002.1"/>
</dbReference>
<evidence type="ECO:0000259" key="2">
    <source>
        <dbReference type="Pfam" id="PF12395"/>
    </source>
</evidence>
<protein>
    <submittedName>
        <fullName evidence="3">DUF1835 domain-containing protein</fullName>
    </submittedName>
</protein>
<gene>
    <name evidence="3" type="ORF">FZD47_05840</name>
</gene>
<reference evidence="3 4" key="1">
    <citation type="submission" date="2019-08" db="EMBL/GenBank/DDBJ databases">
        <title>Bacillus genomes from the desert of Cuatro Cienegas, Coahuila.</title>
        <authorList>
            <person name="Olmedo-Alvarez G."/>
        </authorList>
    </citation>
    <scope>NUCLEOTIDE SEQUENCE [LARGE SCALE GENOMIC DNA]</scope>
    <source>
        <strain evidence="3 4">CH37_1T</strain>
    </source>
</reference>
<feature type="domain" description="DUF1835" evidence="1">
    <location>
        <begin position="103"/>
        <end position="218"/>
    </location>
</feature>
<proteinExistence type="predicted"/>
<dbReference type="Proteomes" id="UP000323732">
    <property type="component" value="Unassembled WGS sequence"/>
</dbReference>